<dbReference type="Proteomes" id="UP000499080">
    <property type="component" value="Unassembled WGS sequence"/>
</dbReference>
<organism evidence="1 2">
    <name type="scientific">Araneus ventricosus</name>
    <name type="common">Orbweaver spider</name>
    <name type="synonym">Epeira ventricosa</name>
    <dbReference type="NCBI Taxonomy" id="182803"/>
    <lineage>
        <taxon>Eukaryota</taxon>
        <taxon>Metazoa</taxon>
        <taxon>Ecdysozoa</taxon>
        <taxon>Arthropoda</taxon>
        <taxon>Chelicerata</taxon>
        <taxon>Arachnida</taxon>
        <taxon>Araneae</taxon>
        <taxon>Araneomorphae</taxon>
        <taxon>Entelegynae</taxon>
        <taxon>Araneoidea</taxon>
        <taxon>Araneidae</taxon>
        <taxon>Araneus</taxon>
    </lineage>
</organism>
<evidence type="ECO:0000313" key="1">
    <source>
        <dbReference type="EMBL" id="GBN00834.1"/>
    </source>
</evidence>
<gene>
    <name evidence="1" type="ORF">AVEN_2905_1</name>
</gene>
<name>A0A4Y2KDP1_ARAVE</name>
<dbReference type="AlphaFoldDB" id="A0A4Y2KDP1"/>
<sequence>MTYSARFASFQRKMLSILSNLLTASPAIEEWINRIIIPADIRANEEFTRSSRVAKWLLSKPMNAVMILNANAPVQQEMGLLQSLIINIALVFLSKKQ</sequence>
<proteinExistence type="predicted"/>
<dbReference type="EMBL" id="BGPR01004554">
    <property type="protein sequence ID" value="GBN00834.1"/>
    <property type="molecule type" value="Genomic_DNA"/>
</dbReference>
<evidence type="ECO:0000313" key="2">
    <source>
        <dbReference type="Proteomes" id="UP000499080"/>
    </source>
</evidence>
<accession>A0A4Y2KDP1</accession>
<protein>
    <submittedName>
        <fullName evidence="1">Uncharacterized protein</fullName>
    </submittedName>
</protein>
<reference evidence="1 2" key="1">
    <citation type="journal article" date="2019" name="Sci. Rep.">
        <title>Orb-weaving spider Araneus ventricosus genome elucidates the spidroin gene catalogue.</title>
        <authorList>
            <person name="Kono N."/>
            <person name="Nakamura H."/>
            <person name="Ohtoshi R."/>
            <person name="Moran D.A.P."/>
            <person name="Shinohara A."/>
            <person name="Yoshida Y."/>
            <person name="Fujiwara M."/>
            <person name="Mori M."/>
            <person name="Tomita M."/>
            <person name="Arakawa K."/>
        </authorList>
    </citation>
    <scope>NUCLEOTIDE SEQUENCE [LARGE SCALE GENOMIC DNA]</scope>
</reference>
<comment type="caution">
    <text evidence="1">The sequence shown here is derived from an EMBL/GenBank/DDBJ whole genome shotgun (WGS) entry which is preliminary data.</text>
</comment>
<keyword evidence="2" id="KW-1185">Reference proteome</keyword>